<proteinExistence type="predicted"/>
<keyword evidence="2" id="KW-1185">Reference proteome</keyword>
<comment type="caution">
    <text evidence="1">The sequence shown here is derived from an EMBL/GenBank/DDBJ whole genome shotgun (WGS) entry which is preliminary data.</text>
</comment>
<dbReference type="Gramene" id="mRNA:HanXRQr2_Chr15g0698161">
    <property type="protein sequence ID" value="CDS:HanXRQr2_Chr15g0698161.1"/>
    <property type="gene ID" value="HanXRQr2_Chr15g0698161"/>
</dbReference>
<dbReference type="EMBL" id="MNCJ02000330">
    <property type="protein sequence ID" value="KAF5764964.1"/>
    <property type="molecule type" value="Genomic_DNA"/>
</dbReference>
<protein>
    <submittedName>
        <fullName evidence="1">Uncharacterized protein</fullName>
    </submittedName>
</protein>
<sequence length="57" mass="6636">MHYVFWCHITTKKIGMREKKLANFVSKMMYIVCILRHKLCQEGVNKGGALLGSDFLF</sequence>
<reference evidence="1" key="2">
    <citation type="submission" date="2020-06" db="EMBL/GenBank/DDBJ databases">
        <title>Helianthus annuus Genome sequencing and assembly Release 2.</title>
        <authorList>
            <person name="Gouzy J."/>
            <person name="Langlade N."/>
            <person name="Munos S."/>
        </authorList>
    </citation>
    <scope>NUCLEOTIDE SEQUENCE</scope>
    <source>
        <tissue evidence="1">Leaves</tissue>
    </source>
</reference>
<dbReference type="Proteomes" id="UP000215914">
    <property type="component" value="Unassembled WGS sequence"/>
</dbReference>
<gene>
    <name evidence="1" type="ORF">HanXRQr2_Chr15g0698161</name>
</gene>
<organism evidence="1 2">
    <name type="scientific">Helianthus annuus</name>
    <name type="common">Common sunflower</name>
    <dbReference type="NCBI Taxonomy" id="4232"/>
    <lineage>
        <taxon>Eukaryota</taxon>
        <taxon>Viridiplantae</taxon>
        <taxon>Streptophyta</taxon>
        <taxon>Embryophyta</taxon>
        <taxon>Tracheophyta</taxon>
        <taxon>Spermatophyta</taxon>
        <taxon>Magnoliopsida</taxon>
        <taxon>eudicotyledons</taxon>
        <taxon>Gunneridae</taxon>
        <taxon>Pentapetalae</taxon>
        <taxon>asterids</taxon>
        <taxon>campanulids</taxon>
        <taxon>Asterales</taxon>
        <taxon>Asteraceae</taxon>
        <taxon>Asteroideae</taxon>
        <taxon>Heliantheae alliance</taxon>
        <taxon>Heliantheae</taxon>
        <taxon>Helianthus</taxon>
    </lineage>
</organism>
<dbReference type="AlphaFoldDB" id="A0A9K3H4Z5"/>
<reference evidence="1" key="1">
    <citation type="journal article" date="2017" name="Nature">
        <title>The sunflower genome provides insights into oil metabolism, flowering and Asterid evolution.</title>
        <authorList>
            <person name="Badouin H."/>
            <person name="Gouzy J."/>
            <person name="Grassa C.J."/>
            <person name="Murat F."/>
            <person name="Staton S.E."/>
            <person name="Cottret L."/>
            <person name="Lelandais-Briere C."/>
            <person name="Owens G.L."/>
            <person name="Carrere S."/>
            <person name="Mayjonade B."/>
            <person name="Legrand L."/>
            <person name="Gill N."/>
            <person name="Kane N.C."/>
            <person name="Bowers J.E."/>
            <person name="Hubner S."/>
            <person name="Bellec A."/>
            <person name="Berard A."/>
            <person name="Berges H."/>
            <person name="Blanchet N."/>
            <person name="Boniface M.C."/>
            <person name="Brunel D."/>
            <person name="Catrice O."/>
            <person name="Chaidir N."/>
            <person name="Claudel C."/>
            <person name="Donnadieu C."/>
            <person name="Faraut T."/>
            <person name="Fievet G."/>
            <person name="Helmstetter N."/>
            <person name="King M."/>
            <person name="Knapp S.J."/>
            <person name="Lai Z."/>
            <person name="Le Paslier M.C."/>
            <person name="Lippi Y."/>
            <person name="Lorenzon L."/>
            <person name="Mandel J.R."/>
            <person name="Marage G."/>
            <person name="Marchand G."/>
            <person name="Marquand E."/>
            <person name="Bret-Mestries E."/>
            <person name="Morien E."/>
            <person name="Nambeesan S."/>
            <person name="Nguyen T."/>
            <person name="Pegot-Espagnet P."/>
            <person name="Pouilly N."/>
            <person name="Raftis F."/>
            <person name="Sallet E."/>
            <person name="Schiex T."/>
            <person name="Thomas J."/>
            <person name="Vandecasteele C."/>
            <person name="Vares D."/>
            <person name="Vear F."/>
            <person name="Vautrin S."/>
            <person name="Crespi M."/>
            <person name="Mangin B."/>
            <person name="Burke J.M."/>
            <person name="Salse J."/>
            <person name="Munos S."/>
            <person name="Vincourt P."/>
            <person name="Rieseberg L.H."/>
            <person name="Langlade N.B."/>
        </authorList>
    </citation>
    <scope>NUCLEOTIDE SEQUENCE</scope>
    <source>
        <tissue evidence="1">Leaves</tissue>
    </source>
</reference>
<name>A0A9K3H4Z5_HELAN</name>
<accession>A0A9K3H4Z5</accession>
<evidence type="ECO:0000313" key="2">
    <source>
        <dbReference type="Proteomes" id="UP000215914"/>
    </source>
</evidence>
<evidence type="ECO:0000313" key="1">
    <source>
        <dbReference type="EMBL" id="KAF5764964.1"/>
    </source>
</evidence>